<reference evidence="3" key="1">
    <citation type="submission" date="2015-12" db="EMBL/GenBank/DDBJ databases">
        <authorList>
            <person name="Nair G.R."/>
            <person name="Kaur G."/>
            <person name="Mayilraj S."/>
        </authorList>
    </citation>
    <scope>NUCLEOTIDE SEQUENCE [LARGE SCALE GENOMIC DNA]</scope>
    <source>
        <strain evidence="3">CD08_4</strain>
    </source>
</reference>
<dbReference type="Pfam" id="PF10011">
    <property type="entry name" value="DUF2254"/>
    <property type="match status" value="1"/>
</dbReference>
<dbReference type="OrthoDB" id="2955631at2"/>
<feature type="transmembrane region" description="Helical" evidence="1">
    <location>
        <begin position="106"/>
        <end position="123"/>
    </location>
</feature>
<dbReference type="AlphaFoldDB" id="A0A0W8I368"/>
<name>A0A0W8I368_KOCRO</name>
<organism evidence="2 3">
    <name type="scientific">Kocuria rosea subsp. polaris</name>
    <dbReference type="NCBI Taxonomy" id="136273"/>
    <lineage>
        <taxon>Bacteria</taxon>
        <taxon>Bacillati</taxon>
        <taxon>Actinomycetota</taxon>
        <taxon>Actinomycetes</taxon>
        <taxon>Micrococcales</taxon>
        <taxon>Micrococcaceae</taxon>
        <taxon>Kocuria</taxon>
    </lineage>
</organism>
<gene>
    <name evidence="2" type="ORF">AVL61_07480</name>
</gene>
<feature type="transmembrane region" description="Helical" evidence="1">
    <location>
        <begin position="143"/>
        <end position="163"/>
    </location>
</feature>
<feature type="transmembrane region" description="Helical" evidence="1">
    <location>
        <begin position="74"/>
        <end position="94"/>
    </location>
</feature>
<accession>A0A0W8I368</accession>
<dbReference type="InterPro" id="IPR018723">
    <property type="entry name" value="DUF2254_membrane"/>
</dbReference>
<sequence>MEKLSSSWRWVSSNFWFVPAVCVLIAVVLAQSVVALDRWLPEGLDSPWIAWVYAVGIDGSRAMLAAIGGSMLGVAATAFSITISVIATASSTYGPRLVRNFMADRWNQLVLGVLVSTFIYSLLVLRTIRSASDDLAQPFVPHLAVNLAVLIAVADVALVVYFIHHIADSVQVDTLVRGARRRLLGVIERWHPEEVPEELVRTVRHRDGGGGITAGADGYVADVDFERLRDHAGSGDVEIELVPRVGDHVLASEPLFRVWPEHRAEELRDRLRRCVRLSDSRSADEDVRFAEQQVVELAVRALSPSTNDPYTAVNAIEEVASGLVRAVSRPLPGNTVVMDGVHRLRYGTVGIDELVDMPFDQIRPHATGHVSVLLALVDLAARLEEASIHPSVQRQVREHVEVLLDQFRDSAPHPRDLARVEQHVRVRSAG</sequence>
<dbReference type="Proteomes" id="UP000053512">
    <property type="component" value="Unassembled WGS sequence"/>
</dbReference>
<protein>
    <recommendedName>
        <fullName evidence="4">DUF2254 domain-containing protein</fullName>
    </recommendedName>
</protein>
<evidence type="ECO:0000313" key="3">
    <source>
        <dbReference type="Proteomes" id="UP000053512"/>
    </source>
</evidence>
<proteinExistence type="predicted"/>
<keyword evidence="1" id="KW-0812">Transmembrane</keyword>
<evidence type="ECO:0000313" key="2">
    <source>
        <dbReference type="EMBL" id="KUG52174.1"/>
    </source>
</evidence>
<evidence type="ECO:0008006" key="4">
    <source>
        <dbReference type="Google" id="ProtNLM"/>
    </source>
</evidence>
<dbReference type="RefSeq" id="WP_058875309.1">
    <property type="nucleotide sequence ID" value="NZ_LQBK01000040.1"/>
</dbReference>
<feature type="transmembrane region" description="Helical" evidence="1">
    <location>
        <begin position="15"/>
        <end position="36"/>
    </location>
</feature>
<keyword evidence="1" id="KW-1133">Transmembrane helix</keyword>
<comment type="caution">
    <text evidence="2">The sequence shown here is derived from an EMBL/GenBank/DDBJ whole genome shotgun (WGS) entry which is preliminary data.</text>
</comment>
<dbReference type="EMBL" id="LQBK01000040">
    <property type="protein sequence ID" value="KUG52174.1"/>
    <property type="molecule type" value="Genomic_DNA"/>
</dbReference>
<evidence type="ECO:0000256" key="1">
    <source>
        <dbReference type="SAM" id="Phobius"/>
    </source>
</evidence>
<keyword evidence="1" id="KW-0472">Membrane</keyword>